<protein>
    <submittedName>
        <fullName evidence="2">Uncharacterized protein</fullName>
    </submittedName>
</protein>
<sequence length="96" mass="10345">MDTGVIAILCLLVVGVFFGLLALLIGYLTDPPRPARWIPNPYPGRSPYYDPGRTWTPLVQRALLVGVATTFCLLPGLMLLGFGASANTAGRSRSRI</sequence>
<gene>
    <name evidence="2" type="ORF">CYJ73_26005</name>
</gene>
<comment type="caution">
    <text evidence="2">The sequence shown here is derived from an EMBL/GenBank/DDBJ whole genome shotgun (WGS) entry which is preliminary data.</text>
</comment>
<dbReference type="EMBL" id="PKJC01000056">
    <property type="protein sequence ID" value="PKZ62648.1"/>
    <property type="molecule type" value="Genomic_DNA"/>
</dbReference>
<proteinExistence type="predicted"/>
<name>A0A2I1R0K6_9ACTN</name>
<evidence type="ECO:0000313" key="3">
    <source>
        <dbReference type="Proteomes" id="UP000234662"/>
    </source>
</evidence>
<keyword evidence="1" id="KW-0472">Membrane</keyword>
<dbReference type="Proteomes" id="UP000234662">
    <property type="component" value="Unassembled WGS sequence"/>
</dbReference>
<evidence type="ECO:0000256" key="1">
    <source>
        <dbReference type="SAM" id="Phobius"/>
    </source>
</evidence>
<keyword evidence="1" id="KW-1133">Transmembrane helix</keyword>
<accession>A0A2I1R0K6</accession>
<feature type="transmembrane region" description="Helical" evidence="1">
    <location>
        <begin position="6"/>
        <end position="28"/>
    </location>
</feature>
<organism evidence="2 3">
    <name type="scientific">Gordonia terrae</name>
    <dbReference type="NCBI Taxonomy" id="2055"/>
    <lineage>
        <taxon>Bacteria</taxon>
        <taxon>Bacillati</taxon>
        <taxon>Actinomycetota</taxon>
        <taxon>Actinomycetes</taxon>
        <taxon>Mycobacteriales</taxon>
        <taxon>Gordoniaceae</taxon>
        <taxon>Gordonia</taxon>
    </lineage>
</organism>
<dbReference type="AlphaFoldDB" id="A0A2I1R0K6"/>
<keyword evidence="1" id="KW-0812">Transmembrane</keyword>
<feature type="transmembrane region" description="Helical" evidence="1">
    <location>
        <begin position="62"/>
        <end position="84"/>
    </location>
</feature>
<evidence type="ECO:0000313" key="2">
    <source>
        <dbReference type="EMBL" id="PKZ62648.1"/>
    </source>
</evidence>
<reference evidence="2 3" key="1">
    <citation type="submission" date="2017-12" db="EMBL/GenBank/DDBJ databases">
        <title>Phylogenetic diversity of female urinary microbiome.</title>
        <authorList>
            <person name="Thomas-White K."/>
            <person name="Wolfe A.J."/>
        </authorList>
    </citation>
    <scope>NUCLEOTIDE SEQUENCE [LARGE SCALE GENOMIC DNA]</scope>
    <source>
        <strain evidence="2 3">UMB0777</strain>
    </source>
</reference>